<evidence type="ECO:0000256" key="18">
    <source>
        <dbReference type="SAM" id="MobiDB-lite"/>
    </source>
</evidence>
<dbReference type="WBParaSite" id="PSAMB.scaffold3027size19968.g20044.t1">
    <property type="protein sequence ID" value="PSAMB.scaffold3027size19968.g20044.t1"/>
    <property type="gene ID" value="PSAMB.scaffold3027size19968.g20044"/>
</dbReference>
<evidence type="ECO:0000256" key="15">
    <source>
        <dbReference type="ARBA" id="ARBA00077071"/>
    </source>
</evidence>
<evidence type="ECO:0000313" key="21">
    <source>
        <dbReference type="WBParaSite" id="PSAMB.scaffold3027size19968.g20044.t1"/>
    </source>
</evidence>
<evidence type="ECO:0000259" key="19">
    <source>
        <dbReference type="PROSITE" id="PS50011"/>
    </source>
</evidence>
<feature type="compositionally biased region" description="Basic and acidic residues" evidence="18">
    <location>
        <begin position="122"/>
        <end position="132"/>
    </location>
</feature>
<dbReference type="GO" id="GO:0004712">
    <property type="term" value="F:protein serine/threonine/tyrosine kinase activity"/>
    <property type="evidence" value="ECO:0007669"/>
    <property type="project" value="UniProtKB-EC"/>
</dbReference>
<proteinExistence type="inferred from homology"/>
<dbReference type="CDD" id="cd14226">
    <property type="entry name" value="PKc_DYRK1"/>
    <property type="match status" value="1"/>
</dbReference>
<dbReference type="EC" id="2.7.12.1" evidence="3"/>
<dbReference type="PROSITE" id="PS00107">
    <property type="entry name" value="PROTEIN_KINASE_ATP"/>
    <property type="match status" value="1"/>
</dbReference>
<dbReference type="PROSITE" id="PS50011">
    <property type="entry name" value="PROTEIN_KINASE_DOM"/>
    <property type="match status" value="1"/>
</dbReference>
<keyword evidence="8 17" id="KW-0067">ATP-binding</keyword>
<evidence type="ECO:0000256" key="17">
    <source>
        <dbReference type="PROSITE-ProRule" id="PRU10141"/>
    </source>
</evidence>
<protein>
    <recommendedName>
        <fullName evidence="14">Dual specificity tyrosine-phosphorylation-regulated kinase mbk-1</fullName>
        <ecNumber evidence="3">2.7.12.1</ecNumber>
    </recommendedName>
    <alternativeName>
        <fullName evidence="15">Dual specificity Yak1-related kinase mbk-1</fullName>
    </alternativeName>
    <alternativeName>
        <fullName evidence="16">Minibrain Kinase 1</fullName>
    </alternativeName>
</protein>
<dbReference type="InterPro" id="IPR017441">
    <property type="entry name" value="Protein_kinase_ATP_BS"/>
</dbReference>
<dbReference type="PANTHER" id="PTHR24058:SF28">
    <property type="entry name" value="SERINE_THREONINE-PROTEIN KINASE MINIBRAIN"/>
    <property type="match status" value="1"/>
</dbReference>
<dbReference type="GO" id="GO:0004674">
    <property type="term" value="F:protein serine/threonine kinase activity"/>
    <property type="evidence" value="ECO:0007669"/>
    <property type="project" value="UniProtKB-KW"/>
</dbReference>
<dbReference type="SUPFAM" id="SSF56112">
    <property type="entry name" value="Protein kinase-like (PK-like)"/>
    <property type="match status" value="1"/>
</dbReference>
<comment type="function">
    <text evidence="13">Possible role in the function of olfactory neurons.</text>
</comment>
<dbReference type="SMART" id="SM00220">
    <property type="entry name" value="S_TKc"/>
    <property type="match status" value="1"/>
</dbReference>
<feature type="region of interest" description="Disordered" evidence="18">
    <location>
        <begin position="114"/>
        <end position="151"/>
    </location>
</feature>
<feature type="domain" description="Protein kinase" evidence="19">
    <location>
        <begin position="167"/>
        <end position="486"/>
    </location>
</feature>
<accession>A0A914W4Y5</accession>
<feature type="region of interest" description="Disordered" evidence="18">
    <location>
        <begin position="62"/>
        <end position="92"/>
    </location>
</feature>
<evidence type="ECO:0000256" key="7">
    <source>
        <dbReference type="ARBA" id="ARBA00022777"/>
    </source>
</evidence>
<evidence type="ECO:0000256" key="3">
    <source>
        <dbReference type="ARBA" id="ARBA00013203"/>
    </source>
</evidence>
<evidence type="ECO:0000256" key="4">
    <source>
        <dbReference type="ARBA" id="ARBA00022527"/>
    </source>
</evidence>
<dbReference type="Gene3D" id="3.30.200.20">
    <property type="entry name" value="Phosphorylase Kinase, domain 1"/>
    <property type="match status" value="1"/>
</dbReference>
<feature type="region of interest" description="Disordered" evidence="18">
    <location>
        <begin position="602"/>
        <end position="649"/>
    </location>
</feature>
<keyword evidence="6 17" id="KW-0547">Nucleotide-binding</keyword>
<comment type="subcellular location">
    <subcellularLocation>
        <location evidence="1">Nucleus</location>
    </subcellularLocation>
</comment>
<evidence type="ECO:0000256" key="13">
    <source>
        <dbReference type="ARBA" id="ARBA00054345"/>
    </source>
</evidence>
<feature type="region of interest" description="Disordered" evidence="18">
    <location>
        <begin position="492"/>
        <end position="514"/>
    </location>
</feature>
<evidence type="ECO:0000256" key="5">
    <source>
        <dbReference type="ARBA" id="ARBA00022679"/>
    </source>
</evidence>
<reference evidence="21" key="1">
    <citation type="submission" date="2022-11" db="UniProtKB">
        <authorList>
            <consortium name="WormBaseParasite"/>
        </authorList>
    </citation>
    <scope>IDENTIFICATION</scope>
</reference>
<keyword evidence="7" id="KW-0418">Kinase</keyword>
<dbReference type="AlphaFoldDB" id="A0A914W4Y5"/>
<evidence type="ECO:0000256" key="2">
    <source>
        <dbReference type="ARBA" id="ARBA00008867"/>
    </source>
</evidence>
<evidence type="ECO:0000256" key="16">
    <source>
        <dbReference type="ARBA" id="ARBA00081336"/>
    </source>
</evidence>
<evidence type="ECO:0000256" key="6">
    <source>
        <dbReference type="ARBA" id="ARBA00022741"/>
    </source>
</evidence>
<comment type="catalytic activity">
    <reaction evidence="12">
        <text>L-tyrosyl-[protein] + ATP = O-phospho-L-tyrosyl-[protein] + ADP + H(+)</text>
        <dbReference type="Rhea" id="RHEA:10596"/>
        <dbReference type="Rhea" id="RHEA-COMP:10136"/>
        <dbReference type="Rhea" id="RHEA-COMP:20101"/>
        <dbReference type="ChEBI" id="CHEBI:15378"/>
        <dbReference type="ChEBI" id="CHEBI:30616"/>
        <dbReference type="ChEBI" id="CHEBI:46858"/>
        <dbReference type="ChEBI" id="CHEBI:61978"/>
        <dbReference type="ChEBI" id="CHEBI:456216"/>
        <dbReference type="EC" id="2.7.12.1"/>
    </reaction>
</comment>
<dbReference type="FunFam" id="1.10.510.10:FF:000117">
    <property type="entry name" value="dual specificity tyrosine-phosphorylation-regulated kinase 1A isoform X1"/>
    <property type="match status" value="1"/>
</dbReference>
<dbReference type="Proteomes" id="UP000887566">
    <property type="component" value="Unplaced"/>
</dbReference>
<keyword evidence="20" id="KW-1185">Reference proteome</keyword>
<keyword evidence="4" id="KW-0723">Serine/threonine-protein kinase</keyword>
<evidence type="ECO:0000256" key="10">
    <source>
        <dbReference type="ARBA" id="ARBA00049003"/>
    </source>
</evidence>
<comment type="catalytic activity">
    <reaction evidence="11">
        <text>L-threonyl-[protein] + ATP = O-phospho-L-threonyl-[protein] + ADP + H(+)</text>
        <dbReference type="Rhea" id="RHEA:46608"/>
        <dbReference type="Rhea" id="RHEA-COMP:11060"/>
        <dbReference type="Rhea" id="RHEA-COMP:11605"/>
        <dbReference type="ChEBI" id="CHEBI:15378"/>
        <dbReference type="ChEBI" id="CHEBI:30013"/>
        <dbReference type="ChEBI" id="CHEBI:30616"/>
        <dbReference type="ChEBI" id="CHEBI:61977"/>
        <dbReference type="ChEBI" id="CHEBI:456216"/>
        <dbReference type="EC" id="2.7.12.1"/>
    </reaction>
</comment>
<evidence type="ECO:0000256" key="11">
    <source>
        <dbReference type="ARBA" id="ARBA00049308"/>
    </source>
</evidence>
<dbReference type="InterPro" id="IPR011009">
    <property type="entry name" value="Kinase-like_dom_sf"/>
</dbReference>
<dbReference type="InterPro" id="IPR050494">
    <property type="entry name" value="Ser_Thr_dual-spec_kinase"/>
</dbReference>
<dbReference type="InterPro" id="IPR044131">
    <property type="entry name" value="PKc_DYR1A/1B"/>
</dbReference>
<feature type="compositionally biased region" description="Low complexity" evidence="18">
    <location>
        <begin position="62"/>
        <end position="82"/>
    </location>
</feature>
<sequence>MLLDTAGGSAADPRSAVIIDASTAMVAQEASMFGGGDVDSTSYLPPSTASQPITAPISTRMLPQQQHVQQSHQQQLLPPSSQTVVQPTRDSAQAPLRKLSVDLIKTYKQINENYYNKKSKRRSDARAEREQPNSKIPNQRAGPNNNGCDDENHDYIVKTGERFIDRYEIESLIGKGSFGQVVRAYDLADQTPVAIKVIKNKKPFLDQAQIEVRLLELMNRHDADQKYYIVRLKSHFMWKNHLCLVFELLSYNLYDLLRNTNFRGVSLNLTRKFAQQLAMALLFLSTPELNIIHCDLKPENVLLCNPKRSAIKIIDFGSSCQLGQRIYQYIQSRFYRSPEVLLGIGYDTAIDMWSLGCILVEMHTGEPLFSGANEFDQMMKIVEVLGVPPAHMLDAAPKTKKYFERAPDGNYVCRRPRDGKRYKAPMTRRLHDVIGVDTGGPGGRRLGEAGHSGAEYLKFKDLVVRMLDYDPKTRITPYYSLQHNFFKKTADEATSTSAAPSAPPPLQQPITRPIQPQPHMAVMTASASSAMDCSDGAGARTAAVLFQPPPPYPQQPQPPAVAAPTAFIGSQLWSDVTMQTAQPSARRNHSFDDPMATSVIHHRAQPSQSDLLSSSQQQQQQHFGDIASASFPQQQPSSSSLLQQQQPFS</sequence>
<evidence type="ECO:0000256" key="8">
    <source>
        <dbReference type="ARBA" id="ARBA00022840"/>
    </source>
</evidence>
<dbReference type="GO" id="GO:0005524">
    <property type="term" value="F:ATP binding"/>
    <property type="evidence" value="ECO:0007669"/>
    <property type="project" value="UniProtKB-UniRule"/>
</dbReference>
<dbReference type="InterPro" id="IPR000719">
    <property type="entry name" value="Prot_kinase_dom"/>
</dbReference>
<evidence type="ECO:0000256" key="12">
    <source>
        <dbReference type="ARBA" id="ARBA00051680"/>
    </source>
</evidence>
<name>A0A914W4Y5_9BILA</name>
<dbReference type="PANTHER" id="PTHR24058">
    <property type="entry name" value="DUAL SPECIFICITY PROTEIN KINASE"/>
    <property type="match status" value="1"/>
</dbReference>
<evidence type="ECO:0000256" key="14">
    <source>
        <dbReference type="ARBA" id="ARBA00070594"/>
    </source>
</evidence>
<comment type="similarity">
    <text evidence="2">Belongs to the protein kinase superfamily. CMGC Ser/Thr protein kinase family. MNB/DYRK subfamily.</text>
</comment>
<dbReference type="Pfam" id="PF00069">
    <property type="entry name" value="Pkinase"/>
    <property type="match status" value="1"/>
</dbReference>
<comment type="catalytic activity">
    <reaction evidence="10">
        <text>L-seryl-[protein] + ATP = O-phospho-L-seryl-[protein] + ADP + H(+)</text>
        <dbReference type="Rhea" id="RHEA:17989"/>
        <dbReference type="Rhea" id="RHEA-COMP:9863"/>
        <dbReference type="Rhea" id="RHEA-COMP:11604"/>
        <dbReference type="ChEBI" id="CHEBI:15378"/>
        <dbReference type="ChEBI" id="CHEBI:29999"/>
        <dbReference type="ChEBI" id="CHEBI:30616"/>
        <dbReference type="ChEBI" id="CHEBI:83421"/>
        <dbReference type="ChEBI" id="CHEBI:456216"/>
        <dbReference type="EC" id="2.7.12.1"/>
    </reaction>
</comment>
<feature type="binding site" evidence="17">
    <location>
        <position position="196"/>
    </location>
    <ligand>
        <name>ATP</name>
        <dbReference type="ChEBI" id="CHEBI:30616"/>
    </ligand>
</feature>
<evidence type="ECO:0000256" key="1">
    <source>
        <dbReference type="ARBA" id="ARBA00004123"/>
    </source>
</evidence>
<dbReference type="InterPro" id="IPR008271">
    <property type="entry name" value="Ser/Thr_kinase_AS"/>
</dbReference>
<dbReference type="FunFam" id="3.30.200.20:FF:000087">
    <property type="entry name" value="Dual specificity tyrosine-phosphorylation-regulated kinase 1A"/>
    <property type="match status" value="1"/>
</dbReference>
<evidence type="ECO:0000256" key="9">
    <source>
        <dbReference type="ARBA" id="ARBA00023242"/>
    </source>
</evidence>
<dbReference type="GO" id="GO:0005634">
    <property type="term" value="C:nucleus"/>
    <property type="evidence" value="ECO:0007669"/>
    <property type="project" value="UniProtKB-SubCell"/>
</dbReference>
<keyword evidence="5" id="KW-0808">Transferase</keyword>
<keyword evidence="9" id="KW-0539">Nucleus</keyword>
<dbReference type="PROSITE" id="PS00108">
    <property type="entry name" value="PROTEIN_KINASE_ST"/>
    <property type="match status" value="1"/>
</dbReference>
<organism evidence="20 21">
    <name type="scientific">Plectus sambesii</name>
    <dbReference type="NCBI Taxonomy" id="2011161"/>
    <lineage>
        <taxon>Eukaryota</taxon>
        <taxon>Metazoa</taxon>
        <taxon>Ecdysozoa</taxon>
        <taxon>Nematoda</taxon>
        <taxon>Chromadorea</taxon>
        <taxon>Plectida</taxon>
        <taxon>Plectina</taxon>
        <taxon>Plectoidea</taxon>
        <taxon>Plectidae</taxon>
        <taxon>Plectus</taxon>
    </lineage>
</organism>
<feature type="compositionally biased region" description="Polar residues" evidence="18">
    <location>
        <begin position="133"/>
        <end position="147"/>
    </location>
</feature>
<evidence type="ECO:0000313" key="20">
    <source>
        <dbReference type="Proteomes" id="UP000887566"/>
    </source>
</evidence>
<feature type="compositionally biased region" description="Low complexity" evidence="18">
    <location>
        <begin position="605"/>
        <end position="649"/>
    </location>
</feature>
<dbReference type="Gene3D" id="1.10.510.10">
    <property type="entry name" value="Transferase(Phosphotransferase) domain 1"/>
    <property type="match status" value="1"/>
</dbReference>